<dbReference type="GO" id="GO:0005524">
    <property type="term" value="F:ATP binding"/>
    <property type="evidence" value="ECO:0007669"/>
    <property type="project" value="UniProtKB-KW"/>
</dbReference>
<dbReference type="InterPro" id="IPR027417">
    <property type="entry name" value="P-loop_NTPase"/>
</dbReference>
<proteinExistence type="predicted"/>
<accession>A0A8B9MTD2</accession>
<feature type="compositionally biased region" description="Low complexity" evidence="3">
    <location>
        <begin position="11"/>
        <end position="22"/>
    </location>
</feature>
<evidence type="ECO:0000256" key="3">
    <source>
        <dbReference type="SAM" id="MobiDB-lite"/>
    </source>
</evidence>
<feature type="region of interest" description="Disordered" evidence="3">
    <location>
        <begin position="1"/>
        <end position="39"/>
    </location>
</feature>
<sequence length="422" mass="46131">AAERRRPRPGGPVRAVRAAGGRQVHPGPRPAPPPAAAAGLGLRSPRLRRAHPAGGLRPARAGGGTGGAVPIGQWRFSSFPLSALIGQPRRLAAAVARQRRPGPHAGPCRPAAAAGPGAGGGCAGPSPLRCLPPQLPRWKRSRRELLQCLERFLRAVVTGDPLSAPATAAQPAWERFLACCHGQGLLSSAESDAGAGRSWTHAATSRPLYVILDDNFYYQSMRYEVYQLARKYSLSFCQLFLECPLECCLQRNRLRSHPLPDQTIHLMARRIEMPDLKKNAWEQNSLILKSFDCTSEDNEQIISLLAAALENPVKQNEENTEQKEADRAICAASTVHQADQTCRRIISQTMKDAKDKNVPSSEMKSLAEELNKLKAEFLEDLRQGNELKNQSCIQNQQSEPATSVTSSFQHEATNVVNKYILK</sequence>
<keyword evidence="1" id="KW-0547">Nucleotide-binding</keyword>
<evidence type="ECO:0000313" key="4">
    <source>
        <dbReference type="Ensembl" id="ENSANIP00000013771.1"/>
    </source>
</evidence>
<protein>
    <submittedName>
        <fullName evidence="4">Phosphoseryl-tRNA kinase</fullName>
    </submittedName>
</protein>
<organism evidence="4 5">
    <name type="scientific">Accipiter nisus</name>
    <name type="common">Eurasian sparrowhawk</name>
    <dbReference type="NCBI Taxonomy" id="211598"/>
    <lineage>
        <taxon>Eukaryota</taxon>
        <taxon>Metazoa</taxon>
        <taxon>Chordata</taxon>
        <taxon>Craniata</taxon>
        <taxon>Vertebrata</taxon>
        <taxon>Euteleostomi</taxon>
        <taxon>Archelosauria</taxon>
        <taxon>Archosauria</taxon>
        <taxon>Dinosauria</taxon>
        <taxon>Saurischia</taxon>
        <taxon>Theropoda</taxon>
        <taxon>Coelurosauria</taxon>
        <taxon>Aves</taxon>
        <taxon>Neognathae</taxon>
        <taxon>Neoaves</taxon>
        <taxon>Telluraves</taxon>
        <taxon>Accipitrimorphae</taxon>
        <taxon>Accipitriformes</taxon>
        <taxon>Accipitridae</taxon>
        <taxon>Accipitrinae</taxon>
        <taxon>Accipiter</taxon>
    </lineage>
</organism>
<evidence type="ECO:0000313" key="5">
    <source>
        <dbReference type="Proteomes" id="UP000694541"/>
    </source>
</evidence>
<dbReference type="Ensembl" id="ENSANIT00000014252.1">
    <property type="protein sequence ID" value="ENSANIP00000013771.1"/>
    <property type="gene ID" value="ENSANIG00000009340.1"/>
</dbReference>
<dbReference type="Proteomes" id="UP000694541">
    <property type="component" value="Unplaced"/>
</dbReference>
<dbReference type="Pfam" id="PF08433">
    <property type="entry name" value="KTI12"/>
    <property type="match status" value="1"/>
</dbReference>
<dbReference type="GO" id="GO:0016301">
    <property type="term" value="F:kinase activity"/>
    <property type="evidence" value="ECO:0007669"/>
    <property type="project" value="TreeGrafter"/>
</dbReference>
<evidence type="ECO:0000256" key="2">
    <source>
        <dbReference type="ARBA" id="ARBA00022840"/>
    </source>
</evidence>
<dbReference type="InterPro" id="IPR052648">
    <property type="entry name" value="Ser-tRNA(Sec)_kinase"/>
</dbReference>
<dbReference type="PANTHER" id="PTHR20873">
    <property type="entry name" value="L-SERYL-TRNA(SEC) KINASE"/>
    <property type="match status" value="1"/>
</dbReference>
<dbReference type="NCBIfam" id="TIGR03575">
    <property type="entry name" value="selen_PSTK_euk"/>
    <property type="match status" value="1"/>
</dbReference>
<name>A0A8B9MTD2_9AVES</name>
<evidence type="ECO:0000256" key="1">
    <source>
        <dbReference type="ARBA" id="ARBA00022741"/>
    </source>
</evidence>
<dbReference type="AlphaFoldDB" id="A0A8B9MTD2"/>
<dbReference type="InterPro" id="IPR020028">
    <property type="entry name" value="L-seryl-tRNA_Sec_kinase_euk"/>
</dbReference>
<reference evidence="4" key="1">
    <citation type="submission" date="2025-08" db="UniProtKB">
        <authorList>
            <consortium name="Ensembl"/>
        </authorList>
    </citation>
    <scope>IDENTIFICATION</scope>
</reference>
<dbReference type="PANTHER" id="PTHR20873:SF0">
    <property type="entry name" value="L-SERYL-TRNA(SEC) KINASE"/>
    <property type="match status" value="1"/>
</dbReference>
<dbReference type="GO" id="GO:0000049">
    <property type="term" value="F:tRNA binding"/>
    <property type="evidence" value="ECO:0007669"/>
    <property type="project" value="TreeGrafter"/>
</dbReference>
<reference evidence="4" key="2">
    <citation type="submission" date="2025-09" db="UniProtKB">
        <authorList>
            <consortium name="Ensembl"/>
        </authorList>
    </citation>
    <scope>IDENTIFICATION</scope>
</reference>
<keyword evidence="5" id="KW-1185">Reference proteome</keyword>
<dbReference type="InterPro" id="IPR013641">
    <property type="entry name" value="KTI12/PSTK"/>
</dbReference>
<keyword evidence="2" id="KW-0067">ATP-binding</keyword>
<dbReference type="SUPFAM" id="SSF52540">
    <property type="entry name" value="P-loop containing nucleoside triphosphate hydrolases"/>
    <property type="match status" value="1"/>
</dbReference>
<dbReference type="Gene3D" id="3.40.50.300">
    <property type="entry name" value="P-loop containing nucleotide triphosphate hydrolases"/>
    <property type="match status" value="1"/>
</dbReference>